<dbReference type="KEGG" id="tmb:Thimo_1950"/>
<reference evidence="3 4" key="1">
    <citation type="submission" date="2011-09" db="EMBL/GenBank/DDBJ databases">
        <title>Complete sequence of chromosome of Thioflavicoccus mobilis 8321.</title>
        <authorList>
            <consortium name="US DOE Joint Genome Institute"/>
            <person name="Lucas S."/>
            <person name="Han J."/>
            <person name="Lapidus A."/>
            <person name="Cheng J.-F."/>
            <person name="Goodwin L."/>
            <person name="Pitluck S."/>
            <person name="Peters L."/>
            <person name="Ovchinnikova G."/>
            <person name="Lu M."/>
            <person name="Detter J.C."/>
            <person name="Han C."/>
            <person name="Tapia R."/>
            <person name="Land M."/>
            <person name="Hauser L."/>
            <person name="Kyrpides N."/>
            <person name="Ivanova N."/>
            <person name="Pagani I."/>
            <person name="Vogl K."/>
            <person name="Liu Z."/>
            <person name="Imhoff J."/>
            <person name="Thiel V."/>
            <person name="Frigaard N.-U."/>
            <person name="Bryant D."/>
            <person name="Woyke T."/>
        </authorList>
    </citation>
    <scope>NUCLEOTIDE SEQUENCE [LARGE SCALE GENOMIC DNA]</scope>
    <source>
        <strain evidence="3 4">8321</strain>
    </source>
</reference>
<keyword evidence="4" id="KW-1185">Reference proteome</keyword>
<dbReference type="RefSeq" id="WP_015280856.1">
    <property type="nucleotide sequence ID" value="NC_019940.1"/>
</dbReference>
<dbReference type="Pfam" id="PF07793">
    <property type="entry name" value="DUF1631"/>
    <property type="match status" value="1"/>
</dbReference>
<dbReference type="PATRIC" id="fig|765912.4.peg.1910"/>
<dbReference type="OrthoDB" id="6188167at2"/>
<dbReference type="HOGENOM" id="CLU_021581_0_0_6"/>
<feature type="region of interest" description="Disordered" evidence="2">
    <location>
        <begin position="623"/>
        <end position="673"/>
    </location>
</feature>
<dbReference type="Proteomes" id="UP000010816">
    <property type="component" value="Chromosome"/>
</dbReference>
<name>L0GZB1_9GAMM</name>
<dbReference type="STRING" id="765912.Thimo_1950"/>
<gene>
    <name evidence="3" type="ORF">Thimo_1950</name>
</gene>
<dbReference type="eggNOG" id="COG5148">
    <property type="taxonomic scope" value="Bacteria"/>
</dbReference>
<evidence type="ECO:0000313" key="4">
    <source>
        <dbReference type="Proteomes" id="UP000010816"/>
    </source>
</evidence>
<organism evidence="3 4">
    <name type="scientific">Thioflavicoccus mobilis 8321</name>
    <dbReference type="NCBI Taxonomy" id="765912"/>
    <lineage>
        <taxon>Bacteria</taxon>
        <taxon>Pseudomonadati</taxon>
        <taxon>Pseudomonadota</taxon>
        <taxon>Gammaproteobacteria</taxon>
        <taxon>Chromatiales</taxon>
        <taxon>Chromatiaceae</taxon>
        <taxon>Thioflavicoccus</taxon>
    </lineage>
</organism>
<accession>L0GZB1</accession>
<dbReference type="AlphaFoldDB" id="L0GZB1"/>
<evidence type="ECO:0008006" key="5">
    <source>
        <dbReference type="Google" id="ProtNLM"/>
    </source>
</evidence>
<protein>
    <recommendedName>
        <fullName evidence="5">Thymidine phosphorylase</fullName>
    </recommendedName>
</protein>
<dbReference type="InterPro" id="IPR012434">
    <property type="entry name" value="DUF1631"/>
</dbReference>
<sequence>MARPDMSKSKEPKRVMRARHEELLEACRDTTLVIVDAQFGELFEHCDSVLFDFAERAENDILQGRFLEAINLLKRRRPDIEHTFRLEINRGFEDFARTGRLVDDDHSLSADGVELSLVEPEDMEESVACQNLTLRANASHFPDLYALAQRLTVINGGVKLKDSQIPGGPHHLVRSFRRSLEGLDVETRIKVVLYALFDRFVIRQLAKVYDELNRILKEAGVLPDLKPVTLRTKGGPAKRPREPAVKEEKSKEREPAATTTGKIGNQSTSATVEESGQTSLANELFDSILDLMAKRRPEGGARGSARRDPDTPASPELLSAISRLQSLSHTDLSTADAATSGAFIPNGEVDAAFIDGVKVTLGNERQQLLDEVDENDLSDVDSDLIDLIGMLFEYMLNDLVLPNSAKALLSHLHTPYLKVGLIDRRMLVDNRHPARHLLDQMIEAGSLWVEEGNPNRGIFPAMRKTVDRVLMEFGDDVGLFDELLADFEAAVQEQRRRIETMEQRSQDTARGRERLQLARQQAAHTIKDLSRRHPLPPPVNTFLDKVWTDHLVFTLLRDPQQGEVWQQAIATTKDLVGLFDPERGNVPSDDEIQTIRNTISQQAHTMDEVHRSSIDLLLTMLDRPPTQWPQPATDPGETAAGLRPAEQESANAVDGGLPPSEALATETDEDEGFSDEENALLEELRELRFGTWLELTPKTGGKPRHIKLSWMSPLTSTCMFVDRSGMQAEVKGLRELAQEILAGRARIIPRPKHPFIDRALVSIRKVLGGESEGPDLPQTG</sequence>
<evidence type="ECO:0000313" key="3">
    <source>
        <dbReference type="EMBL" id="AGA90715.1"/>
    </source>
</evidence>
<feature type="compositionally biased region" description="Basic and acidic residues" evidence="2">
    <location>
        <begin position="239"/>
        <end position="255"/>
    </location>
</feature>
<proteinExistence type="predicted"/>
<keyword evidence="1" id="KW-0175">Coiled coil</keyword>
<feature type="coiled-coil region" evidence="1">
    <location>
        <begin position="484"/>
        <end position="532"/>
    </location>
</feature>
<feature type="region of interest" description="Disordered" evidence="2">
    <location>
        <begin position="229"/>
        <end position="278"/>
    </location>
</feature>
<dbReference type="EMBL" id="CP003051">
    <property type="protein sequence ID" value="AGA90715.1"/>
    <property type="molecule type" value="Genomic_DNA"/>
</dbReference>
<feature type="compositionally biased region" description="Polar residues" evidence="2">
    <location>
        <begin position="257"/>
        <end position="278"/>
    </location>
</feature>
<evidence type="ECO:0000256" key="2">
    <source>
        <dbReference type="SAM" id="MobiDB-lite"/>
    </source>
</evidence>
<evidence type="ECO:0000256" key="1">
    <source>
        <dbReference type="SAM" id="Coils"/>
    </source>
</evidence>